<feature type="non-terminal residue" evidence="4">
    <location>
        <position position="1"/>
    </location>
</feature>
<dbReference type="EMBL" id="JADGJD010001322">
    <property type="protein sequence ID" value="KAJ3043952.1"/>
    <property type="molecule type" value="Genomic_DNA"/>
</dbReference>
<dbReference type="PANTHER" id="PTHR32085">
    <property type="entry name" value="PROTEIN CSF1"/>
    <property type="match status" value="1"/>
</dbReference>
<evidence type="ECO:0000259" key="2">
    <source>
        <dbReference type="Pfam" id="PF21678"/>
    </source>
</evidence>
<sequence>MYLNDPVGDEETNARSTGRKYGWLEMVCGKGNVEVVVPDVVESGGYVNTVSVGAEDVRMKSSLGREEWMTLGELRIDARMPVPLTYHAPRGWDFKIGAEVPKVWFLRDHVTLLNDLVGDWSGGTGDGREYFVPVEYGVEVDLAGWEVWLCLNQGNVGGIGGIKDNAYFVLAGEEANFKVVLPFLKYEPLATEVKFRFEAQNMHSYLSFPPTSTLGNFLTDPAKHVGTLKKLDVRGAYRYLTEVKDGNVEGVDLDVQIEDITAVIFGFLLTYLVQLKDNYAGEFTEYVQKNEYMKRKGEKEKVEEERRRKRAAKGKENAFEVNASVVIKGVTMVLPENLYDLRDVQVLRGERIEVGNRNLDELQEIRVDFTPVRWFRSSVKSGGDAKRVRLNEQADENCCLTLHGMKITGHRLFGPLPKALCFAVDYRVNMESIAGDVTPEFLVGLNAAVDSLALHLMDEDNTIPSELLPDITAVSGGVERMDVRIWPGGVRHGESVVSLEMVDGVRGDWDNVCVRGVVGRGEIEVPVIGVRVLQKSSDRRQREREWAQVCQVETGIDAGLFMLESGWAEKEGKQKGFVKEEDMYGRCDFLWKGGDGDNTAARNRREGWVEWIPKFRPPFRISGEPNDGRWADTLERSRSKEWDGDDYMSSRPSRASDTDSDGPEFVFLSEGDEEGGLLKGRRPSAESKSGTRLPYDSYLRKFRLFRAKNGKGMKFLPLTVDDSTRERRDKRAHQRWGKRRRNGGVEASADDLKDEERLVLSVDVMAPVEVFVAPALGAVLEAVLTGSAKHKLDAELVLDVLQLGNMKRITRSFAHRFSSTGLYAAIPQVVVRSVQDMLLPDDGTFLNLNEIRNSRSRAGMEALVCTSEVVMDGVVLKAILKTENAKEGTLGDGDLIKGKVELDVESVKLGMEFVGGFGGAGVVGIPNKFADGGHQYPSVLDVAVTNVRGSGTVNLTQHGPNSIGTPESSEMAFTVEDIAVAGINQTAEIVFGALLTWMNSISSLSGVFTAHNERRKRTIQRYLAGVATKARKKRVDGEPYFLSPEGQINPLWADDRPKHHTDPGWRVLMDARWCLRAIGDVDKDEVGVEERDEAKMWYESVVRYFATWKRWEASDLTGTDVLVRLYGMRDDGPVPAQVEDLATLMCGRGEVTIRRVRLSIFEAGSDDNKATIGPIVVKALSELKADSILDDFRVAAEDSGLDMRRMSYMMGSMVSTDLGSLSVSGVGGGVGLDGSRYVVGANLDADVLPGQALDVAVAVEFGIIDIQVDPNILGFVGHALRVHRWFLGAYTSSEVVKSPSKNTAGNIAAYLGGMQYLLSATARVGTFKASAIAHNLVAKVAFVGLQTSTVQAGMHFDKAAAMVSGAVSGIVSATSAHASSRGFASDFPPSAVARLVHSTVCAVTNVKLVISERSTRSYQTIDDNTLIAVDVRGITATVSIGEGRWKGGTAALLPETVAIALVVRSIGIQLPRSFLKVHAFLEKWGDEDLPRFDFLLTNLAREWAPDLADGVTMPLAAGALGGKQDRWSAAGIDFQFLLSRFTIESDLLAALRFSYGAGDVMVVVDRQPVPKRSGTREVVKSSKLTYVGRLGGHEMKFLARSGVAATWEVEDHGWSSFTLPSLSSQGTVLQSTGGDKAAWTKVEADLAVDIVESAVDVSIVDQLITTQSVLGGELNDILDVFNFYRRRRSQGAKQKVSAQPVAAAPEVLYALKVTVQGIKIAAHSPASIVLLESDALNGFAMNFPQGAGNNAGKTLWRVAANRLSLSLLPKDASEKRSSALAYVMMDFTVQNYRGKLESPNLMVDNKGNSLSSIGSSKAAASSVVSLSSGHNMKIEPGADKEKTLETLFIRFHKIHMAMRPMALGVMVDLFLYYKNELTRRKEVKAEELHNIKQNAQRFLKGVNVPISEYTQSRSFLEDKIVVLRLSHIGIAIPLTDDENAVDVLAQEVDGETSDTVPAFLMSARSINFLTKRFATSSGQIRDLAVQFVPAFQHTNHRHFSPSAHPLQNRIIMRDITAEVVHKLGQDMKISVQAGIKGFELEVDASLAGYVNGLNMVYERSREKMMNSKLTVNSGTAIPNYLEPTSPVSLDGGSSTPLSSTAKVEFEGRFVFEAGTCKISNLYRGKPSDERIQTPRGADADDHAVHVLVLPGITLSTSGRTVFGDMPPLLVESVNSDAFEKALHIELVVHPSDNILHPSILIFFNDLMANLKVGSSMNRQSAHEREQARAEGGAANVAAALSAYQRHSVTFYLRLLHTTLSLSCQPTSKVVCALNLDEADFMFSFVPRDEVKAGQQFFCCTGNVLGTSASLRHAFSPEDCLRGEIPRLSFNLSMVDETSKRGYALEIGLPSVLGTLNVRHLQDYFLFEHMWFQPSASAPLAPRAEFEELGLGGGTQQPLRSFRQLSQGAMNVASDFLDSLVVAVRVNKMEFGADLGQSIGKIGVTLDSIVGSLNATSGPVAYHRRGLSLTVADIALKGEGRFSGSTSVNGINVSAESQNPSGVAVPNGRWGNGTEISIHVKRLTSQLQYQYERILILEMAPISGGLIDKWEFGSERTDLSLDMDFTIDSVKLIMSRTTIPTFFHMFERLSALIEEKKIINVPSKSSESVGEAMNPLDLLPPSAKTKHVPSLVTPPEQTSSVKRTSVPARPAFPNPTLERRKFWTLNGLDVSLSTNLRLYLGDAFIVLTRYNFRDPECAHIVTKKTEMIFKQTPEDAVHAQEETALNLTGFTIRKCSTKSISQSEERMWTTAQWFAFMTSSAAKNVVMVPPVVVSLKTMTAVPDSLVEFGFRTDFAGKIDIALNFGLYKYLKELVDLYEKAVLGGGST</sequence>
<evidence type="ECO:0000256" key="1">
    <source>
        <dbReference type="SAM" id="MobiDB-lite"/>
    </source>
</evidence>
<reference evidence="4" key="1">
    <citation type="submission" date="2020-05" db="EMBL/GenBank/DDBJ databases">
        <title>Phylogenomic resolution of chytrid fungi.</title>
        <authorList>
            <person name="Stajich J.E."/>
            <person name="Amses K."/>
            <person name="Simmons R."/>
            <person name="Seto K."/>
            <person name="Myers J."/>
            <person name="Bonds A."/>
            <person name="Quandt C.A."/>
            <person name="Barry K."/>
            <person name="Liu P."/>
            <person name="Grigoriev I."/>
            <person name="Longcore J.E."/>
            <person name="James T.Y."/>
        </authorList>
    </citation>
    <scope>NUCLEOTIDE SEQUENCE</scope>
    <source>
        <strain evidence="4">JEL0318</strain>
    </source>
</reference>
<feature type="domain" description="Csf1 C-terminal region" evidence="3">
    <location>
        <begin position="2246"/>
        <end position="2570"/>
    </location>
</feature>
<gene>
    <name evidence="4" type="ORF">HK097_001613</name>
</gene>
<name>A0AAD5S6H6_9FUNG</name>
<accession>A0AAD5S6H6</accession>
<dbReference type="InterPro" id="IPR048636">
    <property type="entry name" value="Csf1_N"/>
</dbReference>
<dbReference type="GO" id="GO:0006113">
    <property type="term" value="P:fermentation"/>
    <property type="evidence" value="ECO:0007669"/>
    <property type="project" value="InterPro"/>
</dbReference>
<comment type="caution">
    <text evidence="4">The sequence shown here is derived from an EMBL/GenBank/DDBJ whole genome shotgun (WGS) entry which is preliminary data.</text>
</comment>
<dbReference type="PANTHER" id="PTHR32085:SF3">
    <property type="entry name" value="PROTEIN CSF1"/>
    <property type="match status" value="1"/>
</dbReference>
<dbReference type="InterPro" id="IPR029636">
    <property type="entry name" value="Csf1"/>
</dbReference>
<feature type="region of interest" description="Disordered" evidence="1">
    <location>
        <begin position="641"/>
        <end position="666"/>
    </location>
</feature>
<dbReference type="Proteomes" id="UP001212841">
    <property type="component" value="Unassembled WGS sequence"/>
</dbReference>
<feature type="compositionally biased region" description="Basic residues" evidence="1">
    <location>
        <begin position="730"/>
        <end position="742"/>
    </location>
</feature>
<feature type="domain" description="Csf1 N-terminal" evidence="2">
    <location>
        <begin position="14"/>
        <end position="311"/>
    </location>
</feature>
<feature type="region of interest" description="Disordered" evidence="1">
    <location>
        <begin position="2626"/>
        <end position="2649"/>
    </location>
</feature>
<protein>
    <submittedName>
        <fullName evidence="4">Uncharacterized protein</fullName>
    </submittedName>
</protein>
<dbReference type="Pfam" id="PF25038">
    <property type="entry name" value="Csf1_C"/>
    <property type="match status" value="1"/>
</dbReference>
<proteinExistence type="predicted"/>
<keyword evidence="5" id="KW-1185">Reference proteome</keyword>
<organism evidence="4 5">
    <name type="scientific">Rhizophlyctis rosea</name>
    <dbReference type="NCBI Taxonomy" id="64517"/>
    <lineage>
        <taxon>Eukaryota</taxon>
        <taxon>Fungi</taxon>
        <taxon>Fungi incertae sedis</taxon>
        <taxon>Chytridiomycota</taxon>
        <taxon>Chytridiomycota incertae sedis</taxon>
        <taxon>Chytridiomycetes</taxon>
        <taxon>Rhizophlyctidales</taxon>
        <taxon>Rhizophlyctidaceae</taxon>
        <taxon>Rhizophlyctis</taxon>
    </lineage>
</organism>
<dbReference type="InterPro" id="IPR056779">
    <property type="entry name" value="Csf1_C"/>
</dbReference>
<evidence type="ECO:0000313" key="4">
    <source>
        <dbReference type="EMBL" id="KAJ3043952.1"/>
    </source>
</evidence>
<feature type="region of interest" description="Disordered" evidence="1">
    <location>
        <begin position="724"/>
        <end position="748"/>
    </location>
</feature>
<dbReference type="GO" id="GO:0016020">
    <property type="term" value="C:membrane"/>
    <property type="evidence" value="ECO:0007669"/>
    <property type="project" value="InterPro"/>
</dbReference>
<feature type="region of interest" description="Disordered" evidence="1">
    <location>
        <begin position="672"/>
        <end position="691"/>
    </location>
</feature>
<dbReference type="Pfam" id="PF21678">
    <property type="entry name" value="Csf1_N"/>
    <property type="match status" value="1"/>
</dbReference>
<evidence type="ECO:0000313" key="5">
    <source>
        <dbReference type="Proteomes" id="UP001212841"/>
    </source>
</evidence>
<evidence type="ECO:0000259" key="3">
    <source>
        <dbReference type="Pfam" id="PF25038"/>
    </source>
</evidence>